<sequence>MRGILLASIIALATNAVMADWSLVDESADGSAIIYSDFDTVQIAGNKIKMWSLGDFRTVKETNGVKFLSSKYQKEYDCKLGQVRMLAFILFSSNMGKGQVVYSDNQPDKWAPVAAGTVGETLWRLACEKNISKD</sequence>
<evidence type="ECO:0000259" key="2">
    <source>
        <dbReference type="Pfam" id="PF16747"/>
    </source>
</evidence>
<dbReference type="RefSeq" id="WP_046849027.1">
    <property type="nucleotide sequence ID" value="NZ_CBDIPD010000072.1"/>
</dbReference>
<dbReference type="Proteomes" id="UP000034156">
    <property type="component" value="Chromosome"/>
</dbReference>
<feature type="signal peptide" evidence="1">
    <location>
        <begin position="1"/>
        <end position="19"/>
    </location>
</feature>
<evidence type="ECO:0000313" key="5">
    <source>
        <dbReference type="Proteomes" id="UP000034156"/>
    </source>
</evidence>
<dbReference type="PATRIC" id="fig|44574.3.peg.592"/>
<dbReference type="EMBL" id="CP011451">
    <property type="protein sequence ID" value="AKH36928.1"/>
    <property type="molecule type" value="Genomic_DNA"/>
</dbReference>
<feature type="chain" id="PRO_5035990415" description="Surface-adhesin protein E-like domain-containing protein" evidence="1">
    <location>
        <begin position="20"/>
        <end position="134"/>
    </location>
</feature>
<keyword evidence="5" id="KW-1185">Reference proteome</keyword>
<proteinExistence type="predicted"/>
<evidence type="ECO:0000313" key="3">
    <source>
        <dbReference type="EMBL" id="AKH36928.1"/>
    </source>
</evidence>
<dbReference type="InterPro" id="IPR031939">
    <property type="entry name" value="Adhesin_E-like"/>
</dbReference>
<name>A0A0F7KCP4_9PROT</name>
<dbReference type="Proteomes" id="UP000324176">
    <property type="component" value="Unassembled WGS sequence"/>
</dbReference>
<accession>A0A0F7KCP4</accession>
<organism evidence="3 5">
    <name type="scientific">Nitrosomonas communis</name>
    <dbReference type="NCBI Taxonomy" id="44574"/>
    <lineage>
        <taxon>Bacteria</taxon>
        <taxon>Pseudomonadati</taxon>
        <taxon>Pseudomonadota</taxon>
        <taxon>Betaproteobacteria</taxon>
        <taxon>Nitrosomonadales</taxon>
        <taxon>Nitrosomonadaceae</taxon>
        <taxon>Nitrosomonas</taxon>
    </lineage>
</organism>
<protein>
    <recommendedName>
        <fullName evidence="2">Surface-adhesin protein E-like domain-containing protein</fullName>
    </recommendedName>
</protein>
<evidence type="ECO:0000313" key="4">
    <source>
        <dbReference type="EMBL" id="TYP86657.1"/>
    </source>
</evidence>
<dbReference type="Pfam" id="PF16747">
    <property type="entry name" value="Adhesin_E"/>
    <property type="match status" value="1"/>
</dbReference>
<dbReference type="AlphaFoldDB" id="A0A0F7KCP4"/>
<keyword evidence="1" id="KW-0732">Signal</keyword>
<reference evidence="3 5" key="2">
    <citation type="journal article" date="2016" name="Genome Announc.">
        <title>Genome Sequence of Nitrosomonas communis Strain Nm2, a Mesophilic Ammonia-Oxidizing Bacterium Isolated from Mediterranean Soil.</title>
        <authorList>
            <person name="Kozlowski J.A."/>
            <person name="Kits K.D."/>
            <person name="Stein L.Y."/>
        </authorList>
    </citation>
    <scope>NUCLEOTIDE SEQUENCE [LARGE SCALE GENOMIC DNA]</scope>
    <source>
        <strain evidence="3 5">Nm2</strain>
    </source>
</reference>
<reference evidence="4 6" key="3">
    <citation type="submission" date="2019-07" db="EMBL/GenBank/DDBJ databases">
        <title>Active sludge and wastewater microbial communities from Klosterneuburg, Austria.</title>
        <authorList>
            <person name="Wagner M."/>
        </authorList>
    </citation>
    <scope>NUCLEOTIDE SEQUENCE [LARGE SCALE GENOMIC DNA]</scope>
    <source>
        <strain evidence="4 6">Nm2</strain>
    </source>
</reference>
<evidence type="ECO:0000256" key="1">
    <source>
        <dbReference type="SAM" id="SignalP"/>
    </source>
</evidence>
<reference evidence="5" key="1">
    <citation type="submission" date="2015-05" db="EMBL/GenBank/DDBJ databases">
        <title>Draft genome of Nitrosomonas communis strain Nm2.</title>
        <authorList>
            <person name="Kozlowski J.A."/>
            <person name="Kits K.D."/>
            <person name="Stein L.Y."/>
        </authorList>
    </citation>
    <scope>NUCLEOTIDE SEQUENCE [LARGE SCALE GENOMIC DNA]</scope>
    <source>
        <strain evidence="5">Nm2</strain>
    </source>
</reference>
<dbReference type="EMBL" id="VNHT01000030">
    <property type="protein sequence ID" value="TYP86657.1"/>
    <property type="molecule type" value="Genomic_DNA"/>
</dbReference>
<dbReference type="KEGG" id="nco:AAW31_02500"/>
<feature type="domain" description="Surface-adhesin protein E-like" evidence="2">
    <location>
        <begin position="21"/>
        <end position="128"/>
    </location>
</feature>
<gene>
    <name evidence="3" type="ORF">AAW31_02500</name>
    <name evidence="4" type="ORF">BCL69_103037</name>
</gene>
<evidence type="ECO:0000313" key="6">
    <source>
        <dbReference type="Proteomes" id="UP000324176"/>
    </source>
</evidence>